<keyword evidence="1" id="KW-0732">Signal</keyword>
<dbReference type="AlphaFoldDB" id="A0AAD6XRP3"/>
<feature type="signal peptide" evidence="1">
    <location>
        <begin position="1"/>
        <end position="25"/>
    </location>
</feature>
<evidence type="ECO:0000256" key="1">
    <source>
        <dbReference type="SAM" id="SignalP"/>
    </source>
</evidence>
<gene>
    <name evidence="3" type="ORF">B0H15DRAFT_821001</name>
</gene>
<dbReference type="EMBL" id="JARJCN010000008">
    <property type="protein sequence ID" value="KAJ7098512.1"/>
    <property type="molecule type" value="Genomic_DNA"/>
</dbReference>
<dbReference type="Pfam" id="PF14587">
    <property type="entry name" value="Glyco_hydr_30_2"/>
    <property type="match status" value="1"/>
</dbReference>
<name>A0AAD6XRP3_9AGAR</name>
<evidence type="ECO:0000259" key="2">
    <source>
        <dbReference type="Pfam" id="PF14587"/>
    </source>
</evidence>
<dbReference type="PANTHER" id="PTHR42767:SF1">
    <property type="entry name" value="ENDO-BETA-1,6-GALACTANASE-LIKE DOMAIN-CONTAINING PROTEIN"/>
    <property type="match status" value="1"/>
</dbReference>
<feature type="chain" id="PRO_5042066183" evidence="1">
    <location>
        <begin position="26"/>
        <end position="493"/>
    </location>
</feature>
<dbReference type="InterPro" id="IPR039514">
    <property type="entry name" value="6GAL-like"/>
</dbReference>
<dbReference type="InterPro" id="IPR039743">
    <property type="entry name" value="6GAL/EXGAL"/>
</dbReference>
<keyword evidence="4" id="KW-1185">Reference proteome</keyword>
<evidence type="ECO:0000313" key="3">
    <source>
        <dbReference type="EMBL" id="KAJ7098512.1"/>
    </source>
</evidence>
<dbReference type="Proteomes" id="UP001222325">
    <property type="component" value="Unassembled WGS sequence"/>
</dbReference>
<evidence type="ECO:0000313" key="4">
    <source>
        <dbReference type="Proteomes" id="UP001222325"/>
    </source>
</evidence>
<dbReference type="GO" id="GO:0004553">
    <property type="term" value="F:hydrolase activity, hydrolyzing O-glycosyl compounds"/>
    <property type="evidence" value="ECO:0007669"/>
    <property type="project" value="InterPro"/>
</dbReference>
<reference evidence="3" key="1">
    <citation type="submission" date="2023-03" db="EMBL/GenBank/DDBJ databases">
        <title>Massive genome expansion in bonnet fungi (Mycena s.s.) driven by repeated elements and novel gene families across ecological guilds.</title>
        <authorList>
            <consortium name="Lawrence Berkeley National Laboratory"/>
            <person name="Harder C.B."/>
            <person name="Miyauchi S."/>
            <person name="Viragh M."/>
            <person name="Kuo A."/>
            <person name="Thoen E."/>
            <person name="Andreopoulos B."/>
            <person name="Lu D."/>
            <person name="Skrede I."/>
            <person name="Drula E."/>
            <person name="Henrissat B."/>
            <person name="Morin E."/>
            <person name="Kohler A."/>
            <person name="Barry K."/>
            <person name="LaButti K."/>
            <person name="Morin E."/>
            <person name="Salamov A."/>
            <person name="Lipzen A."/>
            <person name="Mereny Z."/>
            <person name="Hegedus B."/>
            <person name="Baldrian P."/>
            <person name="Stursova M."/>
            <person name="Weitz H."/>
            <person name="Taylor A."/>
            <person name="Grigoriev I.V."/>
            <person name="Nagy L.G."/>
            <person name="Martin F."/>
            <person name="Kauserud H."/>
        </authorList>
    </citation>
    <scope>NUCLEOTIDE SEQUENCE</scope>
    <source>
        <strain evidence="3">CBHHK173m</strain>
    </source>
</reference>
<keyword evidence="3" id="KW-0378">Hydrolase</keyword>
<feature type="domain" description="Endo-beta-1,6-galactanase-like" evidence="2">
    <location>
        <begin position="65"/>
        <end position="227"/>
    </location>
</feature>
<proteinExistence type="predicted"/>
<dbReference type="Gene3D" id="3.20.20.80">
    <property type="entry name" value="Glycosidases"/>
    <property type="match status" value="1"/>
</dbReference>
<dbReference type="InterPro" id="IPR017853">
    <property type="entry name" value="GH"/>
</dbReference>
<organism evidence="3 4">
    <name type="scientific">Mycena belliarum</name>
    <dbReference type="NCBI Taxonomy" id="1033014"/>
    <lineage>
        <taxon>Eukaryota</taxon>
        <taxon>Fungi</taxon>
        <taxon>Dikarya</taxon>
        <taxon>Basidiomycota</taxon>
        <taxon>Agaricomycotina</taxon>
        <taxon>Agaricomycetes</taxon>
        <taxon>Agaricomycetidae</taxon>
        <taxon>Agaricales</taxon>
        <taxon>Marasmiineae</taxon>
        <taxon>Mycenaceae</taxon>
        <taxon>Mycena</taxon>
    </lineage>
</organism>
<sequence length="493" mass="52309">MVSQLSRRLCAIASVFVLAPSTAVAAAVSATPAQTFLGVGGSGVWWPHDLFNFPESVRQNLSSLLFSQAGLGLSNYRYNIGGGGVNVSNPVRAPETFYVSAGVYNWSADPQGIYFLKQASAHGVPSLTAFVNSAPAALTSGHASCNGAFVNGTGLAYGTYIADVISHWRAAGLMINFISPMNEPDNNFGPSPCGQEGMMVSANQRAEVINGVYSALQAKGLQNTVGILADESSSLSLATNEAATWLPSVIDKVAALVHHTYDFPSDASYLAYVNSMKTRFPSKATWMSEICCSLGSANGAGRGWSGGYDPTIGNALMFAGLVFQSFVLAGEPHYDFWTLVSNQLGCSPLTSSTCATTPNANGWTDGMIYYDSSYSTTKNYNLYVTKHFWTYKHFGNFVKPGSQRRPLTGSDVQQYMMAVSTPTTYSVLAMNPNSTASTLSLTFPDAVCATGAFRTSAGEDFAAVAVATRPAGAWLLPLAAMSLTTFTFDRRAC</sequence>
<accession>A0AAD6XRP3</accession>
<dbReference type="PANTHER" id="PTHR42767">
    <property type="entry name" value="ENDO-BETA-1,6-GALACTANASE"/>
    <property type="match status" value="1"/>
</dbReference>
<dbReference type="SUPFAM" id="SSF51445">
    <property type="entry name" value="(Trans)glycosidases"/>
    <property type="match status" value="1"/>
</dbReference>
<comment type="caution">
    <text evidence="3">The sequence shown here is derived from an EMBL/GenBank/DDBJ whole genome shotgun (WGS) entry which is preliminary data.</text>
</comment>
<protein>
    <submittedName>
        <fullName evidence="3">Glycoside hydrolase</fullName>
    </submittedName>
</protein>